<dbReference type="InterPro" id="IPR037207">
    <property type="entry name" value="Nuop51_4Fe4S-bd_sf"/>
</dbReference>
<keyword evidence="4" id="KW-0004">4Fe-4S</keyword>
<dbReference type="SUPFAM" id="SSF142984">
    <property type="entry name" value="Nqo1 middle domain-like"/>
    <property type="match status" value="1"/>
</dbReference>
<evidence type="ECO:0000256" key="9">
    <source>
        <dbReference type="ARBA" id="ARBA00023014"/>
    </source>
</evidence>
<dbReference type="Pfam" id="PF10589">
    <property type="entry name" value="NADH_4Fe-4S"/>
    <property type="match status" value="1"/>
</dbReference>
<evidence type="ECO:0000256" key="3">
    <source>
        <dbReference type="ARBA" id="ARBA00007523"/>
    </source>
</evidence>
<reference evidence="13 14" key="1">
    <citation type="journal article" date="2012" name="J. Bacteriol.">
        <title>Draft genome sequence of the nitrophenol-degrading actinomycete Rhodococcus imtechensis RKJ300.</title>
        <authorList>
            <person name="Vikram S."/>
            <person name="Kumar S."/>
            <person name="Subramanian S."/>
            <person name="Raghava G.P."/>
        </authorList>
    </citation>
    <scope>NUCLEOTIDE SEQUENCE [LARGE SCALE GENOMIC DNA]</scope>
    <source>
        <strain evidence="13 14">RKJ300</strain>
    </source>
</reference>
<evidence type="ECO:0000256" key="5">
    <source>
        <dbReference type="ARBA" id="ARBA00022630"/>
    </source>
</evidence>
<proteinExistence type="inferred from homology"/>
<dbReference type="EMBL" id="AJJH01000068">
    <property type="protein sequence ID" value="EID79278.1"/>
    <property type="molecule type" value="Genomic_DNA"/>
</dbReference>
<evidence type="ECO:0000256" key="7">
    <source>
        <dbReference type="ARBA" id="ARBA00022723"/>
    </source>
</evidence>
<comment type="similarity">
    <text evidence="3">Belongs to the complex I 51 kDa subunit family.</text>
</comment>
<dbReference type="InterPro" id="IPR050837">
    <property type="entry name" value="ComplexI_51kDa_subunit"/>
</dbReference>
<gene>
    <name evidence="13" type="ORF">W59_14081</name>
</gene>
<dbReference type="PANTHER" id="PTHR11780">
    <property type="entry name" value="NADH-UBIQUINONE OXIDOREDUCTASE FLAVOPROTEIN 1 NDUFV1"/>
    <property type="match status" value="1"/>
</dbReference>
<dbReference type="GO" id="GO:0003954">
    <property type="term" value="F:NADH dehydrogenase activity"/>
    <property type="evidence" value="ECO:0007669"/>
    <property type="project" value="TreeGrafter"/>
</dbReference>
<dbReference type="GO" id="GO:0045333">
    <property type="term" value="P:cellular respiration"/>
    <property type="evidence" value="ECO:0007669"/>
    <property type="project" value="TreeGrafter"/>
</dbReference>
<feature type="domain" description="NADH-ubiquinone oxidoreductase 51kDa subunit iron-sulphur binding" evidence="12">
    <location>
        <begin position="318"/>
        <end position="397"/>
    </location>
</feature>
<keyword evidence="8" id="KW-0408">Iron</keyword>
<dbReference type="PANTHER" id="PTHR11780:SF10">
    <property type="entry name" value="NADH DEHYDROGENASE [UBIQUINONE] FLAVOPROTEIN 1, MITOCHONDRIAL"/>
    <property type="match status" value="1"/>
</dbReference>
<keyword evidence="6" id="KW-0288">FMN</keyword>
<dbReference type="InterPro" id="IPR037225">
    <property type="entry name" value="Nuo51_FMN-bd_sf"/>
</dbReference>
<feature type="domain" description="NADH-ubiquinone oxidoreductase 51kDa subunit FMN-binding" evidence="11">
    <location>
        <begin position="49"/>
        <end position="203"/>
    </location>
</feature>
<accession>I0WSB2</accession>
<comment type="cofactor">
    <cofactor evidence="1">
        <name>FMN</name>
        <dbReference type="ChEBI" id="CHEBI:58210"/>
    </cofactor>
</comment>
<protein>
    <submittedName>
        <fullName evidence="13">Respiratory-chain NADH dehydrogenase domain-containing protein</fullName>
    </submittedName>
</protein>
<evidence type="ECO:0000259" key="12">
    <source>
        <dbReference type="Pfam" id="PF10589"/>
    </source>
</evidence>
<evidence type="ECO:0000259" key="11">
    <source>
        <dbReference type="Pfam" id="PF01512"/>
    </source>
</evidence>
<dbReference type="SUPFAM" id="SSF142019">
    <property type="entry name" value="Nqo1 FMN-binding domain-like"/>
    <property type="match status" value="1"/>
</dbReference>
<keyword evidence="7" id="KW-0479">Metal-binding</keyword>
<comment type="cofactor">
    <cofactor evidence="2">
        <name>[4Fe-4S] cluster</name>
        <dbReference type="ChEBI" id="CHEBI:49883"/>
    </cofactor>
</comment>
<dbReference type="GO" id="GO:0046872">
    <property type="term" value="F:metal ion binding"/>
    <property type="evidence" value="ECO:0007669"/>
    <property type="project" value="UniProtKB-KW"/>
</dbReference>
<evidence type="ECO:0000256" key="10">
    <source>
        <dbReference type="SAM" id="MobiDB-lite"/>
    </source>
</evidence>
<feature type="region of interest" description="Disordered" evidence="10">
    <location>
        <begin position="1"/>
        <end position="22"/>
    </location>
</feature>
<evidence type="ECO:0000256" key="8">
    <source>
        <dbReference type="ARBA" id="ARBA00023004"/>
    </source>
</evidence>
<evidence type="ECO:0000256" key="6">
    <source>
        <dbReference type="ARBA" id="ARBA00022643"/>
    </source>
</evidence>
<keyword evidence="5" id="KW-0285">Flavoprotein</keyword>
<dbReference type="Proteomes" id="UP000006447">
    <property type="component" value="Unassembled WGS sequence"/>
</dbReference>
<organism evidence="13 14">
    <name type="scientific">Rhodococcus opacus RKJ300 = JCM 13270</name>
    <dbReference type="NCBI Taxonomy" id="1165867"/>
    <lineage>
        <taxon>Bacteria</taxon>
        <taxon>Bacillati</taxon>
        <taxon>Actinomycetota</taxon>
        <taxon>Actinomycetes</taxon>
        <taxon>Mycobacteriales</taxon>
        <taxon>Nocardiaceae</taxon>
        <taxon>Rhodococcus</taxon>
    </lineage>
</organism>
<dbReference type="Pfam" id="PF01512">
    <property type="entry name" value="Complex1_51K"/>
    <property type="match status" value="1"/>
</dbReference>
<evidence type="ECO:0000256" key="1">
    <source>
        <dbReference type="ARBA" id="ARBA00001917"/>
    </source>
</evidence>
<dbReference type="PATRIC" id="fig|1165867.3.peg.2862"/>
<evidence type="ECO:0000313" key="14">
    <source>
        <dbReference type="Proteomes" id="UP000006447"/>
    </source>
</evidence>
<dbReference type="Gene3D" id="3.10.20.600">
    <property type="match status" value="1"/>
</dbReference>
<dbReference type="RefSeq" id="WP_007297727.1">
    <property type="nucleotide sequence ID" value="NZ_AJJH01000068.1"/>
</dbReference>
<dbReference type="InterPro" id="IPR011538">
    <property type="entry name" value="Nuo51_FMN-bd"/>
</dbReference>
<dbReference type="SUPFAM" id="SSF140490">
    <property type="entry name" value="Nqo1C-terminal domain-like"/>
    <property type="match status" value="1"/>
</dbReference>
<dbReference type="GO" id="GO:0051539">
    <property type="term" value="F:4 iron, 4 sulfur cluster binding"/>
    <property type="evidence" value="ECO:0007669"/>
    <property type="project" value="UniProtKB-KW"/>
</dbReference>
<dbReference type="Gene3D" id="1.20.1440.230">
    <property type="entry name" value="NADH-ubiquinone oxidoreductase 51kDa subunit, iron-sulphur binding domain"/>
    <property type="match status" value="1"/>
</dbReference>
<dbReference type="Gene3D" id="3.40.50.11540">
    <property type="entry name" value="NADH-ubiquinone oxidoreductase 51kDa subunit"/>
    <property type="match status" value="1"/>
</dbReference>
<sequence length="422" mass="43895">MTVDAFPEESGPQQGRLFAAGGPSFAEHHGRFGSLPEFRRPGALAALLDEAGLVGRGGAGFPTGRKISTATGRGAIAIGNGAEGEPESRKDATLLAHAPHLVLDGLILAGEAIGARELYLYVPTRALATVRAALDERHDARWHRPHVNVIEAPDTFVAGEKSAVVSRVEGGPALPRDQLASTAVSGVRGRPTLVQNVETLAHIGLIARYGPRWFRSVGDPSEPGTMLVTLSGAVRAGGVVEVPTNVSIAELISHDGGTDLRTLRSVLVGGYHGTWLTPASLGDFHLCRPSMARAGASPGAGIVHALAIGDCGLARSADIVTYLAEQSAGQCGPCINGLPRLAQLLTELAYGTATATGAATEIRRIADLVDGRGSCRHPDGTARFVRSALDVFASDILLHNDGQCEALLTTATGHDSRKESRV</sequence>
<dbReference type="AlphaFoldDB" id="I0WSB2"/>
<keyword evidence="9" id="KW-0411">Iron-sulfur</keyword>
<comment type="caution">
    <text evidence="13">The sequence shown here is derived from an EMBL/GenBank/DDBJ whole genome shotgun (WGS) entry which is preliminary data.</text>
</comment>
<dbReference type="InterPro" id="IPR019575">
    <property type="entry name" value="Nuop51_4Fe4S-bd"/>
</dbReference>
<evidence type="ECO:0000256" key="4">
    <source>
        <dbReference type="ARBA" id="ARBA00022485"/>
    </source>
</evidence>
<evidence type="ECO:0000313" key="13">
    <source>
        <dbReference type="EMBL" id="EID79278.1"/>
    </source>
</evidence>
<evidence type="ECO:0000256" key="2">
    <source>
        <dbReference type="ARBA" id="ARBA00001966"/>
    </source>
</evidence>
<name>I0WSB2_RHOOP</name>